<dbReference type="GeneID" id="101849826"/>
<evidence type="ECO:0000256" key="4">
    <source>
        <dbReference type="ARBA" id="ARBA00023040"/>
    </source>
</evidence>
<evidence type="ECO:0000313" key="12">
    <source>
        <dbReference type="Proteomes" id="UP000694888"/>
    </source>
</evidence>
<evidence type="ECO:0000256" key="10">
    <source>
        <dbReference type="SAM" id="Phobius"/>
    </source>
</evidence>
<feature type="compositionally biased region" description="Gly residues" evidence="9">
    <location>
        <begin position="282"/>
        <end position="295"/>
    </location>
</feature>
<feature type="transmembrane region" description="Helical" evidence="10">
    <location>
        <begin position="119"/>
        <end position="140"/>
    </location>
</feature>
<name>A0ABM1VPR0_APLCA</name>
<feature type="compositionally biased region" description="Polar residues" evidence="9">
    <location>
        <begin position="297"/>
        <end position="316"/>
    </location>
</feature>
<evidence type="ECO:0000256" key="3">
    <source>
        <dbReference type="ARBA" id="ARBA00022989"/>
    </source>
</evidence>
<comment type="subcellular location">
    <subcellularLocation>
        <location evidence="1">Membrane</location>
        <topology evidence="1">Multi-pass membrane protein</topology>
    </subcellularLocation>
</comment>
<evidence type="ECO:0000256" key="1">
    <source>
        <dbReference type="ARBA" id="ARBA00004141"/>
    </source>
</evidence>
<evidence type="ECO:0000256" key="2">
    <source>
        <dbReference type="ARBA" id="ARBA00022692"/>
    </source>
</evidence>
<dbReference type="PROSITE" id="PS00237">
    <property type="entry name" value="G_PROTEIN_RECEP_F1_1"/>
    <property type="match status" value="1"/>
</dbReference>
<dbReference type="PROSITE" id="PS50262">
    <property type="entry name" value="G_PROTEIN_RECEP_F1_2"/>
    <property type="match status" value="1"/>
</dbReference>
<sequence length="695" mass="76911">MDMTEDRFSVNVTGASMGAPLSFNATNETFDGSFESPFAVLFYRYMFIVIYSIIFIVCIAGNIMMLIVTTKSARMKTRTNFFLANLAAADLSVGLICVLPNLLTFLYPGWLLGKVMCKLYYFTESFTFCVSVLLLAVIAMERYIVVMHPLKARGLFSSRRMHVAQVGIWLLAAIYNIPLLLIFDTLVSSDGEGEITFCFLLWQVIDMRLYYTINFIFWYVLPLTTMSVVYAIISCVLWHSGNFFTKDSNDNSSTGSNKMAPATTRADRLSGVSSSSSHSSSGGRGSSNDGGGGDGCYTTTSVGGPTSQHQHLQTQCRLHDKVSEHNPLMFIDEDDKVGGGCAGCCSTPGSKVKYREPSPSRAVPDCCCCCGVPDDVGDGVVRTGGEWGRARGAVVSGAASTPGQASRGGGCLSCSCCSGSYTGSGSRERSDGIKEDDNISVKDFKEISRNDHRMVCPSHHSVAVRVDGTGTQAFLSYHTAPLTGDSSPKSGFDHPQQGRQLPYNSRKTQEQRGFTNTRQNSFEMAVLNNRNSCRQHSSKRTSAQQNHGGHFFGKNGPKQRVNRMSFCSEYRSDTSHRASVSAPLDVRTRYVTASMRVLTSRRKVVRLLVIVLFSFAICVLPHHVRLLMVHWEVYPRSSFGLGFFPPLAFICMYLHSALNPVLYCLFSESFRRSIQECFRRSWHRRRSSLNMNGYH</sequence>
<dbReference type="Gene3D" id="1.20.1070.10">
    <property type="entry name" value="Rhodopsin 7-helix transmembrane proteins"/>
    <property type="match status" value="2"/>
</dbReference>
<feature type="compositionally biased region" description="Polar residues" evidence="9">
    <location>
        <begin position="497"/>
        <end position="510"/>
    </location>
</feature>
<comment type="similarity">
    <text evidence="8">Belongs to the G-protein coupled receptor 1 family.</text>
</comment>
<evidence type="ECO:0000259" key="11">
    <source>
        <dbReference type="PROSITE" id="PS50262"/>
    </source>
</evidence>
<keyword evidence="7 8" id="KW-0807">Transducer</keyword>
<dbReference type="InterPro" id="IPR017452">
    <property type="entry name" value="GPCR_Rhodpsn_7TM"/>
</dbReference>
<feature type="domain" description="G-protein coupled receptors family 1 profile" evidence="11">
    <location>
        <begin position="61"/>
        <end position="663"/>
    </location>
</feature>
<keyword evidence="4 8" id="KW-0297">G-protein coupled receptor</keyword>
<feature type="transmembrane region" description="Helical" evidence="10">
    <location>
        <begin position="604"/>
        <end position="623"/>
    </location>
</feature>
<evidence type="ECO:0000256" key="9">
    <source>
        <dbReference type="SAM" id="MobiDB-lite"/>
    </source>
</evidence>
<reference evidence="13" key="1">
    <citation type="submission" date="2025-08" db="UniProtKB">
        <authorList>
            <consortium name="RefSeq"/>
        </authorList>
    </citation>
    <scope>IDENTIFICATION</scope>
</reference>
<dbReference type="PRINTS" id="PR00237">
    <property type="entry name" value="GPCRRHODOPSN"/>
</dbReference>
<feature type="transmembrane region" description="Helical" evidence="10">
    <location>
        <begin position="81"/>
        <end position="107"/>
    </location>
</feature>
<proteinExistence type="inferred from homology"/>
<feature type="compositionally biased region" description="Low complexity" evidence="9">
    <location>
        <begin position="270"/>
        <end position="281"/>
    </location>
</feature>
<protein>
    <submittedName>
        <fullName evidence="13">Trissin receptor</fullName>
    </submittedName>
</protein>
<gene>
    <name evidence="13" type="primary">LOC101849826</name>
</gene>
<feature type="region of interest" description="Disordered" evidence="9">
    <location>
        <begin position="249"/>
        <end position="316"/>
    </location>
</feature>
<keyword evidence="6 8" id="KW-0675">Receptor</keyword>
<keyword evidence="2 8" id="KW-0812">Transmembrane</keyword>
<feature type="region of interest" description="Disordered" evidence="9">
    <location>
        <begin position="482"/>
        <end position="510"/>
    </location>
</feature>
<dbReference type="Proteomes" id="UP000694888">
    <property type="component" value="Unplaced"/>
</dbReference>
<keyword evidence="3 10" id="KW-1133">Transmembrane helix</keyword>
<evidence type="ECO:0000256" key="5">
    <source>
        <dbReference type="ARBA" id="ARBA00023136"/>
    </source>
</evidence>
<feature type="transmembrane region" description="Helical" evidence="10">
    <location>
        <begin position="42"/>
        <end position="69"/>
    </location>
</feature>
<dbReference type="InterPro" id="IPR000276">
    <property type="entry name" value="GPCR_Rhodpsn"/>
</dbReference>
<feature type="transmembrane region" description="Helical" evidence="10">
    <location>
        <begin position="216"/>
        <end position="238"/>
    </location>
</feature>
<accession>A0ABM1VPR0</accession>
<evidence type="ECO:0000256" key="6">
    <source>
        <dbReference type="ARBA" id="ARBA00023170"/>
    </source>
</evidence>
<dbReference type="Pfam" id="PF00001">
    <property type="entry name" value="7tm_1"/>
    <property type="match status" value="2"/>
</dbReference>
<feature type="transmembrane region" description="Helical" evidence="10">
    <location>
        <begin position="161"/>
        <end position="183"/>
    </location>
</feature>
<dbReference type="SUPFAM" id="SSF81321">
    <property type="entry name" value="Family A G protein-coupled receptor-like"/>
    <property type="match status" value="1"/>
</dbReference>
<keyword evidence="5 10" id="KW-0472">Membrane</keyword>
<dbReference type="PANTHER" id="PTHR24243:SF224">
    <property type="entry name" value="G-PROTEIN COUPLED RECEPTOR 19-RELATED"/>
    <property type="match status" value="1"/>
</dbReference>
<evidence type="ECO:0000313" key="13">
    <source>
        <dbReference type="RefSeq" id="XP_035824402.1"/>
    </source>
</evidence>
<evidence type="ECO:0000256" key="8">
    <source>
        <dbReference type="RuleBase" id="RU000688"/>
    </source>
</evidence>
<dbReference type="PANTHER" id="PTHR24243">
    <property type="entry name" value="G-PROTEIN COUPLED RECEPTOR"/>
    <property type="match status" value="1"/>
</dbReference>
<dbReference type="RefSeq" id="XP_035824402.1">
    <property type="nucleotide sequence ID" value="XM_035968509.1"/>
</dbReference>
<feature type="transmembrane region" description="Helical" evidence="10">
    <location>
        <begin position="643"/>
        <end position="666"/>
    </location>
</feature>
<organism evidence="12 13">
    <name type="scientific">Aplysia californica</name>
    <name type="common">California sea hare</name>
    <dbReference type="NCBI Taxonomy" id="6500"/>
    <lineage>
        <taxon>Eukaryota</taxon>
        <taxon>Metazoa</taxon>
        <taxon>Spiralia</taxon>
        <taxon>Lophotrochozoa</taxon>
        <taxon>Mollusca</taxon>
        <taxon>Gastropoda</taxon>
        <taxon>Heterobranchia</taxon>
        <taxon>Euthyneura</taxon>
        <taxon>Tectipleura</taxon>
        <taxon>Aplysiida</taxon>
        <taxon>Aplysioidea</taxon>
        <taxon>Aplysiidae</taxon>
        <taxon>Aplysia</taxon>
    </lineage>
</organism>
<evidence type="ECO:0000256" key="7">
    <source>
        <dbReference type="ARBA" id="ARBA00023224"/>
    </source>
</evidence>
<keyword evidence="12" id="KW-1185">Reference proteome</keyword>